<dbReference type="Proteomes" id="UP000789525">
    <property type="component" value="Unassembled WGS sequence"/>
</dbReference>
<reference evidence="1" key="1">
    <citation type="submission" date="2021-06" db="EMBL/GenBank/DDBJ databases">
        <authorList>
            <person name="Kallberg Y."/>
            <person name="Tangrot J."/>
            <person name="Rosling A."/>
        </authorList>
    </citation>
    <scope>NUCLEOTIDE SEQUENCE</scope>
    <source>
        <strain evidence="1">CL356</strain>
    </source>
</reference>
<keyword evidence="2" id="KW-1185">Reference proteome</keyword>
<dbReference type="EMBL" id="CAJVPT010012237">
    <property type="protein sequence ID" value="CAG8585837.1"/>
    <property type="molecule type" value="Genomic_DNA"/>
</dbReference>
<feature type="non-terminal residue" evidence="1">
    <location>
        <position position="1"/>
    </location>
</feature>
<organism evidence="1 2">
    <name type="scientific">Acaulospora colombiana</name>
    <dbReference type="NCBI Taxonomy" id="27376"/>
    <lineage>
        <taxon>Eukaryota</taxon>
        <taxon>Fungi</taxon>
        <taxon>Fungi incertae sedis</taxon>
        <taxon>Mucoromycota</taxon>
        <taxon>Glomeromycotina</taxon>
        <taxon>Glomeromycetes</taxon>
        <taxon>Diversisporales</taxon>
        <taxon>Acaulosporaceae</taxon>
        <taxon>Acaulospora</taxon>
    </lineage>
</organism>
<protein>
    <submittedName>
        <fullName evidence="1">5260_t:CDS:1</fullName>
    </submittedName>
</protein>
<feature type="non-terminal residue" evidence="1">
    <location>
        <position position="1018"/>
    </location>
</feature>
<accession>A0ACA9MEV2</accession>
<name>A0ACA9MEV2_9GLOM</name>
<evidence type="ECO:0000313" key="2">
    <source>
        <dbReference type="Proteomes" id="UP000789525"/>
    </source>
</evidence>
<sequence>IHWSQHGRGKHGHRSVRIHNITCTCNSWEPDSTAPSNGVDQHNDDNETPQPRRQRTPPSGGPRSSIHEIMARYHRISRDMDEYMQSQNSQENSAEGHGERRETPLALAESTRMAIERAEMLARSEPPDEQTLNQSGVNNSSVADDECSICFEVIPQAGALAVEPDDERHFLPCAHFFHHKCITQWLQNFGAVCPLCRRDPRRAGRELLGSPSSGEDSDSDSSTEDRNNGGGERIGLPPLLIALLLAARYPGLFLLLEDTLPAPMLDDLVRDDISLRPTPRSSVHEAVMANAGPAETMDAAGTTETNEYRQRPTCTICQSSMRLPNQEGSETVDDSTSSETSGHSEGAISTLPCTHSFHFACISTWLVESHSSWRRRRCPICRYELTLQETETILNPHIDSPQSTSTVLPNDGVDLHDMEMPSPPSPASHISSDDSLIADERLMPHIGSESRDENDIRAASRNDVHDSETDHSIDMLLDGDDTGHREASTSYNAPAAANLYPITSIGYPPLPHLLPRVDRDRHHESNTRPSPSSLWMPIGDVTLPVEPQPPTHLQTNDTTEVSDRLVSFSRFFEDLEATTRGPVVSPAQTGTRGEVNDPLRSATSDLPTGTVDRGSNVPNPITTTPLDLSRTLPSLPTEGPERYGQPGRAIRRPSISHRLITSAREPEEGMQASNPAPPISIPVRPPAVYSTEAPIPLVSIGRDTSHVRAQQSPIPEERHVITTQPHLTEQPHIPTPSSTAAPITRQPKLKKPMSMYTNKSYSKSTCDDCDGVCKAVVVCAPWLVGIGIAYGVYAFIRHVIQPAWSDVTAAQQLGNLFRLLRTDPVSQFGPNERNDSDETPGQPTRQDSERDIPHRILPSDVPRSNIHKIIAPYNKGFKEPDISNRPSILVLSVSRSLLRGDTWLVARAKSLNARDALHQNSLEVPEQFYMSKCIEEAYSEIYHLQNLAQLTALMLSSSLRDVILDWGHYSAWVPDVGSCMALIQPLGQSVVAILLTSGLEAVDFMPVDHIPDLAMFRE</sequence>
<gene>
    <name evidence="1" type="ORF">ACOLOM_LOCUS6137</name>
</gene>
<evidence type="ECO:0000313" key="1">
    <source>
        <dbReference type="EMBL" id="CAG8585837.1"/>
    </source>
</evidence>
<proteinExistence type="predicted"/>
<comment type="caution">
    <text evidence="1">The sequence shown here is derived from an EMBL/GenBank/DDBJ whole genome shotgun (WGS) entry which is preliminary data.</text>
</comment>